<protein>
    <recommendedName>
        <fullName evidence="4">Protein HGH1 homolog</fullName>
    </recommendedName>
</protein>
<feature type="region of interest" description="Disordered" evidence="2">
    <location>
        <begin position="302"/>
        <end position="321"/>
    </location>
</feature>
<evidence type="ECO:0000256" key="2">
    <source>
        <dbReference type="SAM" id="MobiDB-lite"/>
    </source>
</evidence>
<sequence length="795" mass="86952">MGLFGKKKGKPLAGEADGTPKKSSSRRQSSSRKSKSGRKSKQQEPVEQPPSMELVPEYVKSLATAADAASEEAASALRALFALSEHNNNASTSSNREELVHAAEGQVVPTLLDFLRRSDRNSSEQYLALLVLNNVSIPAENKKMIAVDCGGAHILSRLLCEDPSCHLMAIILVNLTFADAELRRDLVSPASPTQLVDALAYALIVATASPEIMETLPHPTNSQFNPRDLLAATMTELKKSDSMFAYFNISNQQFPETARWCLCAIKNLTRPSKDPLAAHAVIDTGVVPLILRIVIVSRSGEESAGSSNATPKPSEPLEQNSAEAEFNNPMGWEANSMQDAALFSLLNLSTTHPARHYLKEVDAVHVLSMIADFPTTNNSAAPQSQDADPQLANQDFQCLKARMALAYLVGGEGHYGQSKSRGSSFPGHPDESVLLIMASEAAQLEELLSNTLHQRAKEGPGGYSAATFTVKGVLFGIRCLLTNNLNQNTFSTTCGVKLNCLLMKALAQHAIQRVLTIDAEAAEHAAFSLYLLSSFGFSSPFLTTNFEGDARLAEKVLTSYLHMENITPAGQHAADQVLLRLPYLKYTQNPADDEKFVVFDGSGKDESLAWDYDFDEDLLQATQNIMVEKRICGAEPMDVIFSRPILRRRAPKKNQELTWEDQSAVTVYPNALLAVQDLSFGSTKVRHIDAIDDILIANNIANSANGEKTESYNYMWNWQDTAEQMARLQQNKQGQSSLKGFLTKMKSNTMSKTKSDDGPFSIFGLKCGPICASDNVLDDETLSTLETRQSQKKSF</sequence>
<dbReference type="SUPFAM" id="SSF48371">
    <property type="entry name" value="ARM repeat"/>
    <property type="match status" value="1"/>
</dbReference>
<dbReference type="InterPro" id="IPR016024">
    <property type="entry name" value="ARM-type_fold"/>
</dbReference>
<feature type="compositionally biased region" description="Basic residues" evidence="2">
    <location>
        <begin position="23"/>
        <end position="40"/>
    </location>
</feature>
<dbReference type="Gene3D" id="1.25.10.10">
    <property type="entry name" value="Leucine-rich Repeat Variant"/>
    <property type="match status" value="1"/>
</dbReference>
<dbReference type="InterPro" id="IPR000225">
    <property type="entry name" value="Armadillo"/>
</dbReference>
<reference evidence="3" key="1">
    <citation type="submission" date="2021-01" db="EMBL/GenBank/DDBJ databases">
        <authorList>
            <person name="Corre E."/>
            <person name="Pelletier E."/>
            <person name="Niang G."/>
            <person name="Scheremetjew M."/>
            <person name="Finn R."/>
            <person name="Kale V."/>
            <person name="Holt S."/>
            <person name="Cochrane G."/>
            <person name="Meng A."/>
            <person name="Brown T."/>
            <person name="Cohen L."/>
        </authorList>
    </citation>
    <scope>NUCLEOTIDE SEQUENCE</scope>
    <source>
        <strain evidence="3">B650</strain>
    </source>
</reference>
<accession>A0A7S2LPJ3</accession>
<gene>
    <name evidence="3" type="ORF">LDAN0321_LOCUS20481</name>
</gene>
<evidence type="ECO:0008006" key="4">
    <source>
        <dbReference type="Google" id="ProtNLM"/>
    </source>
</evidence>
<dbReference type="EMBL" id="HBGY01032718">
    <property type="protein sequence ID" value="CAD9612559.1"/>
    <property type="molecule type" value="Transcribed_RNA"/>
</dbReference>
<organism evidence="3">
    <name type="scientific">Leptocylindrus danicus</name>
    <dbReference type="NCBI Taxonomy" id="163516"/>
    <lineage>
        <taxon>Eukaryota</taxon>
        <taxon>Sar</taxon>
        <taxon>Stramenopiles</taxon>
        <taxon>Ochrophyta</taxon>
        <taxon>Bacillariophyta</taxon>
        <taxon>Coscinodiscophyceae</taxon>
        <taxon>Chaetocerotophycidae</taxon>
        <taxon>Leptocylindrales</taxon>
        <taxon>Leptocylindraceae</taxon>
        <taxon>Leptocylindrus</taxon>
    </lineage>
</organism>
<feature type="compositionally biased region" description="Polar residues" evidence="2">
    <location>
        <begin position="304"/>
        <end position="321"/>
    </location>
</feature>
<proteinExistence type="predicted"/>
<feature type="compositionally biased region" description="Basic residues" evidence="2">
    <location>
        <begin position="1"/>
        <end position="10"/>
    </location>
</feature>
<dbReference type="InterPro" id="IPR011989">
    <property type="entry name" value="ARM-like"/>
</dbReference>
<dbReference type="AlphaFoldDB" id="A0A7S2LPJ3"/>
<evidence type="ECO:0000256" key="1">
    <source>
        <dbReference type="PROSITE-ProRule" id="PRU00259"/>
    </source>
</evidence>
<feature type="repeat" description="ARM" evidence="1">
    <location>
        <begin position="106"/>
        <end position="150"/>
    </location>
</feature>
<name>A0A7S2LPJ3_9STRA</name>
<evidence type="ECO:0000313" key="3">
    <source>
        <dbReference type="EMBL" id="CAD9612559.1"/>
    </source>
</evidence>
<feature type="region of interest" description="Disordered" evidence="2">
    <location>
        <begin position="1"/>
        <end position="53"/>
    </location>
</feature>
<dbReference type="PROSITE" id="PS50176">
    <property type="entry name" value="ARM_REPEAT"/>
    <property type="match status" value="1"/>
</dbReference>